<proteinExistence type="predicted"/>
<dbReference type="EMBL" id="CH473967">
    <property type="protein sequence ID" value="EDM11118.1"/>
    <property type="molecule type" value="Genomic_DNA"/>
</dbReference>
<accession>A6IQW5</accession>
<sequence>MQGIKTLPDDQAEVAIYVVEQSPNGTSSSIPATMQCAHF</sequence>
<evidence type="ECO:0000313" key="2">
    <source>
        <dbReference type="Proteomes" id="UP000234681"/>
    </source>
</evidence>
<dbReference type="Proteomes" id="UP000234681">
    <property type="component" value="Chromosome 11"/>
</dbReference>
<gene>
    <name evidence="1" type="ORF">rCG_52980</name>
</gene>
<evidence type="ECO:0000313" key="1">
    <source>
        <dbReference type="EMBL" id="EDM11118.1"/>
    </source>
</evidence>
<reference evidence="2" key="1">
    <citation type="submission" date="2005-09" db="EMBL/GenBank/DDBJ databases">
        <authorList>
            <person name="Mural R.J."/>
            <person name="Li P.W."/>
            <person name="Adams M.D."/>
            <person name="Amanatides P.G."/>
            <person name="Baden-Tillson H."/>
            <person name="Barnstead M."/>
            <person name="Chin S.H."/>
            <person name="Dew I."/>
            <person name="Evans C.A."/>
            <person name="Ferriera S."/>
            <person name="Flanigan M."/>
            <person name="Fosler C."/>
            <person name="Glodek A."/>
            <person name="Gu Z."/>
            <person name="Holt R.A."/>
            <person name="Jennings D."/>
            <person name="Kraft C.L."/>
            <person name="Lu F."/>
            <person name="Nguyen T."/>
            <person name="Nusskern D.R."/>
            <person name="Pfannkoch C.M."/>
            <person name="Sitter C."/>
            <person name="Sutton G.G."/>
            <person name="Venter J.C."/>
            <person name="Wang Z."/>
            <person name="Woodage T."/>
            <person name="Zheng X.H."/>
            <person name="Zhong F."/>
        </authorList>
    </citation>
    <scope>NUCLEOTIDE SEQUENCE [LARGE SCALE GENOMIC DNA]</scope>
    <source>
        <strain>BN</strain>
        <strain evidence="2">Sprague-Dawley</strain>
    </source>
</reference>
<dbReference type="AlphaFoldDB" id="A6IQW5"/>
<protein>
    <submittedName>
        <fullName evidence="1">RCG52980</fullName>
    </submittedName>
</protein>
<name>A6IQW5_RAT</name>
<organism evidence="1 2">
    <name type="scientific">Rattus norvegicus</name>
    <name type="common">Rat</name>
    <dbReference type="NCBI Taxonomy" id="10116"/>
    <lineage>
        <taxon>Eukaryota</taxon>
        <taxon>Metazoa</taxon>
        <taxon>Chordata</taxon>
        <taxon>Craniata</taxon>
        <taxon>Vertebrata</taxon>
        <taxon>Euteleostomi</taxon>
        <taxon>Mammalia</taxon>
        <taxon>Eutheria</taxon>
        <taxon>Euarchontoglires</taxon>
        <taxon>Glires</taxon>
        <taxon>Rodentia</taxon>
        <taxon>Myomorpha</taxon>
        <taxon>Muroidea</taxon>
        <taxon>Muridae</taxon>
        <taxon>Murinae</taxon>
        <taxon>Rattus</taxon>
    </lineage>
</organism>